<evidence type="ECO:0000313" key="2">
    <source>
        <dbReference type="EMBL" id="NWF47328.1"/>
    </source>
</evidence>
<keyword evidence="2" id="KW-0378">Hydrolase</keyword>
<dbReference type="RefSeq" id="WP_177137208.1">
    <property type="nucleotide sequence ID" value="NZ_JAGPWB010000091.1"/>
</dbReference>
<dbReference type="InterPro" id="IPR053170">
    <property type="entry name" value="Transcription_regulator"/>
</dbReference>
<accession>A0A7Y8H0H0</accession>
<dbReference type="InterPro" id="IPR007404">
    <property type="entry name" value="YdjM-like"/>
</dbReference>
<dbReference type="PANTHER" id="PTHR40031:SF1">
    <property type="entry name" value="MEMBRANE-BOUND METAL-DEPENDENT HYDROLASE"/>
    <property type="match status" value="1"/>
</dbReference>
<feature type="transmembrane region" description="Helical" evidence="1">
    <location>
        <begin position="62"/>
        <end position="80"/>
    </location>
</feature>
<comment type="caution">
    <text evidence="2">The sequence shown here is derived from an EMBL/GenBank/DDBJ whole genome shotgun (WGS) entry which is preliminary data.</text>
</comment>
<dbReference type="PANTHER" id="PTHR40031">
    <property type="entry name" value="HYPOTHETICAL MEMBRANE SPANNING PROTEIN"/>
    <property type="match status" value="1"/>
</dbReference>
<name>A0A7Y8H0H0_9BURK</name>
<organism evidence="2 3">
    <name type="scientific">Hydrogenophaga aromaticivorans</name>
    <dbReference type="NCBI Taxonomy" id="2610898"/>
    <lineage>
        <taxon>Bacteria</taxon>
        <taxon>Pseudomonadati</taxon>
        <taxon>Pseudomonadota</taxon>
        <taxon>Betaproteobacteria</taxon>
        <taxon>Burkholderiales</taxon>
        <taxon>Comamonadaceae</taxon>
        <taxon>Hydrogenophaga</taxon>
    </lineage>
</organism>
<dbReference type="Proteomes" id="UP000545507">
    <property type="component" value="Unassembled WGS sequence"/>
</dbReference>
<keyword evidence="1" id="KW-1133">Transmembrane helix</keyword>
<keyword evidence="1" id="KW-0472">Membrane</keyword>
<gene>
    <name evidence="2" type="ORF">F3K02_19020</name>
</gene>
<proteinExistence type="predicted"/>
<evidence type="ECO:0000256" key="1">
    <source>
        <dbReference type="SAM" id="Phobius"/>
    </source>
</evidence>
<evidence type="ECO:0000313" key="3">
    <source>
        <dbReference type="Proteomes" id="UP000545507"/>
    </source>
</evidence>
<dbReference type="GO" id="GO:0016787">
    <property type="term" value="F:hydrolase activity"/>
    <property type="evidence" value="ECO:0007669"/>
    <property type="project" value="UniProtKB-KW"/>
</dbReference>
<keyword evidence="3" id="KW-1185">Reference proteome</keyword>
<dbReference type="Pfam" id="PF04307">
    <property type="entry name" value="YdjM"/>
    <property type="match status" value="1"/>
</dbReference>
<dbReference type="AlphaFoldDB" id="A0A7Y8H0H0"/>
<protein>
    <submittedName>
        <fullName evidence="2">Metal-dependent hydrolase</fullName>
    </submittedName>
</protein>
<keyword evidence="1" id="KW-0812">Transmembrane</keyword>
<feature type="transmembrane region" description="Helical" evidence="1">
    <location>
        <begin position="147"/>
        <end position="169"/>
    </location>
</feature>
<sequence>MDSLTQIALGSAVGVAVMGRRTAVWKAALWGAVAGTLPDLDAFIDHGDPILNMTRHRAESHALFFLTLAAPLLGWIASRLDHRADGFQRRAAPSWNRTPSGGSDPRSGGAWGHWTLALWLVLITHPLLDAMTVYGTQLLLPFSDHPYGVGSIFIIDLAYTVPLIVGVVAALRLKDARGQRWNAAGLVLSTLYLAWSFGAQQHVDRIARSSLQQAGIDAQGLLVTPAPFNTVLWRLVATTPTQYHEGYYSLLDDQAEVRWTAYPRGGDLIARHGHTDPVARIAAFSHGFFSLHNGGDSLLLTDLRMGLEPSYTFRFDLGSPAAVGHVPVTQLGMRPDLGRALPWLWQRLQGNTHATLGAATP</sequence>
<dbReference type="EMBL" id="VYGV01000016">
    <property type="protein sequence ID" value="NWF47328.1"/>
    <property type="molecule type" value="Genomic_DNA"/>
</dbReference>
<reference evidence="2 3" key="1">
    <citation type="submission" date="2019-09" db="EMBL/GenBank/DDBJ databases">
        <title>Hydrogenophaga aromatica sp. nov., isolated from a para-xylene-degrading enrichment culture.</title>
        <authorList>
            <person name="Tancsics A."/>
            <person name="Banerjee S."/>
        </authorList>
    </citation>
    <scope>NUCLEOTIDE SEQUENCE [LARGE SCALE GENOMIC DNA]</scope>
    <source>
        <strain evidence="2 3">D2P1</strain>
    </source>
</reference>